<proteinExistence type="predicted"/>
<evidence type="ECO:0000313" key="2">
    <source>
        <dbReference type="EMBL" id="KAJ7697865.1"/>
    </source>
</evidence>
<organism evidence="2 3">
    <name type="scientific">Mycena rosella</name>
    <name type="common">Pink bonnet</name>
    <name type="synonym">Agaricus rosellus</name>
    <dbReference type="NCBI Taxonomy" id="1033263"/>
    <lineage>
        <taxon>Eukaryota</taxon>
        <taxon>Fungi</taxon>
        <taxon>Dikarya</taxon>
        <taxon>Basidiomycota</taxon>
        <taxon>Agaricomycotina</taxon>
        <taxon>Agaricomycetes</taxon>
        <taxon>Agaricomycetidae</taxon>
        <taxon>Agaricales</taxon>
        <taxon>Marasmiineae</taxon>
        <taxon>Mycenaceae</taxon>
        <taxon>Mycena</taxon>
    </lineage>
</organism>
<dbReference type="GO" id="GO:0005524">
    <property type="term" value="F:ATP binding"/>
    <property type="evidence" value="ECO:0007669"/>
    <property type="project" value="InterPro"/>
</dbReference>
<sequence length="114" mass="12765">MASRYRWRDSKGRRTLKEIVKKLIPRWENGLYPAQSELITRVLDSEDVFCSMATGGGKSATFAVPIIVLREMARNPHLYPNLPVRALPMGLVITPTKGLAANIVRCILCIFSAH</sequence>
<comment type="caution">
    <text evidence="2">The sequence shown here is derived from an EMBL/GenBank/DDBJ whole genome shotgun (WGS) entry which is preliminary data.</text>
</comment>
<dbReference type="Proteomes" id="UP001221757">
    <property type="component" value="Unassembled WGS sequence"/>
</dbReference>
<feature type="domain" description="DEAD/DEAH-box helicase" evidence="1">
    <location>
        <begin position="32"/>
        <end position="105"/>
    </location>
</feature>
<evidence type="ECO:0000259" key="1">
    <source>
        <dbReference type="Pfam" id="PF00270"/>
    </source>
</evidence>
<protein>
    <recommendedName>
        <fullName evidence="1">DEAD/DEAH-box helicase domain-containing protein</fullName>
    </recommendedName>
</protein>
<gene>
    <name evidence="2" type="ORF">B0H17DRAFT_927998</name>
</gene>
<accession>A0AAD7DTC4</accession>
<dbReference type="AlphaFoldDB" id="A0AAD7DTC4"/>
<dbReference type="SUPFAM" id="SSF52540">
    <property type="entry name" value="P-loop containing nucleoside triphosphate hydrolases"/>
    <property type="match status" value="1"/>
</dbReference>
<keyword evidence="3" id="KW-1185">Reference proteome</keyword>
<dbReference type="InterPro" id="IPR027417">
    <property type="entry name" value="P-loop_NTPase"/>
</dbReference>
<dbReference type="InterPro" id="IPR011545">
    <property type="entry name" value="DEAD/DEAH_box_helicase_dom"/>
</dbReference>
<name>A0AAD7DTC4_MYCRO</name>
<reference evidence="2" key="1">
    <citation type="submission" date="2023-03" db="EMBL/GenBank/DDBJ databases">
        <title>Massive genome expansion in bonnet fungi (Mycena s.s.) driven by repeated elements and novel gene families across ecological guilds.</title>
        <authorList>
            <consortium name="Lawrence Berkeley National Laboratory"/>
            <person name="Harder C.B."/>
            <person name="Miyauchi S."/>
            <person name="Viragh M."/>
            <person name="Kuo A."/>
            <person name="Thoen E."/>
            <person name="Andreopoulos B."/>
            <person name="Lu D."/>
            <person name="Skrede I."/>
            <person name="Drula E."/>
            <person name="Henrissat B."/>
            <person name="Morin E."/>
            <person name="Kohler A."/>
            <person name="Barry K."/>
            <person name="LaButti K."/>
            <person name="Morin E."/>
            <person name="Salamov A."/>
            <person name="Lipzen A."/>
            <person name="Mereny Z."/>
            <person name="Hegedus B."/>
            <person name="Baldrian P."/>
            <person name="Stursova M."/>
            <person name="Weitz H."/>
            <person name="Taylor A."/>
            <person name="Grigoriev I.V."/>
            <person name="Nagy L.G."/>
            <person name="Martin F."/>
            <person name="Kauserud H."/>
        </authorList>
    </citation>
    <scope>NUCLEOTIDE SEQUENCE</scope>
    <source>
        <strain evidence="2">CBHHK067</strain>
    </source>
</reference>
<dbReference type="Pfam" id="PF00270">
    <property type="entry name" value="DEAD"/>
    <property type="match status" value="1"/>
</dbReference>
<dbReference type="GO" id="GO:0003676">
    <property type="term" value="F:nucleic acid binding"/>
    <property type="evidence" value="ECO:0007669"/>
    <property type="project" value="InterPro"/>
</dbReference>
<dbReference type="EMBL" id="JARKIE010000028">
    <property type="protein sequence ID" value="KAJ7697865.1"/>
    <property type="molecule type" value="Genomic_DNA"/>
</dbReference>
<evidence type="ECO:0000313" key="3">
    <source>
        <dbReference type="Proteomes" id="UP001221757"/>
    </source>
</evidence>
<dbReference type="Gene3D" id="3.40.50.300">
    <property type="entry name" value="P-loop containing nucleotide triphosphate hydrolases"/>
    <property type="match status" value="1"/>
</dbReference>